<keyword evidence="1" id="KW-0812">Transmembrane</keyword>
<evidence type="ECO:0000313" key="2">
    <source>
        <dbReference type="EMBL" id="KAL3504503.1"/>
    </source>
</evidence>
<name>A0ABD2YBZ6_9GENT</name>
<dbReference type="Proteomes" id="UP001630127">
    <property type="component" value="Unassembled WGS sequence"/>
</dbReference>
<feature type="transmembrane region" description="Helical" evidence="1">
    <location>
        <begin position="45"/>
        <end position="65"/>
    </location>
</feature>
<evidence type="ECO:0000256" key="1">
    <source>
        <dbReference type="SAM" id="Phobius"/>
    </source>
</evidence>
<sequence>MKMGTGEEAPVNDNEEDDKHPLVAKLVTTASSQLLGEASDAQKEIIALLAMSTLLAISIYFFMYLEPH</sequence>
<comment type="caution">
    <text evidence="2">The sequence shown here is derived from an EMBL/GenBank/DDBJ whole genome shotgun (WGS) entry which is preliminary data.</text>
</comment>
<keyword evidence="3" id="KW-1185">Reference proteome</keyword>
<proteinExistence type="predicted"/>
<accession>A0ABD2YBZ6</accession>
<keyword evidence="1" id="KW-0472">Membrane</keyword>
<gene>
    <name evidence="2" type="ORF">ACH5RR_034344</name>
</gene>
<protein>
    <submittedName>
        <fullName evidence="2">Uncharacterized protein</fullName>
    </submittedName>
</protein>
<organism evidence="2 3">
    <name type="scientific">Cinchona calisaya</name>
    <dbReference type="NCBI Taxonomy" id="153742"/>
    <lineage>
        <taxon>Eukaryota</taxon>
        <taxon>Viridiplantae</taxon>
        <taxon>Streptophyta</taxon>
        <taxon>Embryophyta</taxon>
        <taxon>Tracheophyta</taxon>
        <taxon>Spermatophyta</taxon>
        <taxon>Magnoliopsida</taxon>
        <taxon>eudicotyledons</taxon>
        <taxon>Gunneridae</taxon>
        <taxon>Pentapetalae</taxon>
        <taxon>asterids</taxon>
        <taxon>lamiids</taxon>
        <taxon>Gentianales</taxon>
        <taxon>Rubiaceae</taxon>
        <taxon>Cinchonoideae</taxon>
        <taxon>Cinchoneae</taxon>
        <taxon>Cinchona</taxon>
    </lineage>
</organism>
<reference evidence="2 3" key="1">
    <citation type="submission" date="2024-11" db="EMBL/GenBank/DDBJ databases">
        <title>A near-complete genome assembly of Cinchona calisaya.</title>
        <authorList>
            <person name="Lian D.C."/>
            <person name="Zhao X.W."/>
            <person name="Wei L."/>
        </authorList>
    </citation>
    <scope>NUCLEOTIDE SEQUENCE [LARGE SCALE GENOMIC DNA]</scope>
    <source>
        <tissue evidence="2">Nenye</tissue>
    </source>
</reference>
<evidence type="ECO:0000313" key="3">
    <source>
        <dbReference type="Proteomes" id="UP001630127"/>
    </source>
</evidence>
<dbReference type="AlphaFoldDB" id="A0ABD2YBZ6"/>
<keyword evidence="1" id="KW-1133">Transmembrane helix</keyword>
<dbReference type="EMBL" id="JBJUIK010000014">
    <property type="protein sequence ID" value="KAL3504503.1"/>
    <property type="molecule type" value="Genomic_DNA"/>
</dbReference>